<reference evidence="2" key="1">
    <citation type="journal article" date="2017" name="Nature">
        <title>The genome of Chenopodium quinoa.</title>
        <authorList>
            <person name="Jarvis D.E."/>
            <person name="Ho Y.S."/>
            <person name="Lightfoot D.J."/>
            <person name="Schmoeckel S.M."/>
            <person name="Li B."/>
            <person name="Borm T.J.A."/>
            <person name="Ohyanagi H."/>
            <person name="Mineta K."/>
            <person name="Michell C.T."/>
            <person name="Saber N."/>
            <person name="Kharbatia N.M."/>
            <person name="Rupper R.R."/>
            <person name="Sharp A.R."/>
            <person name="Dally N."/>
            <person name="Boughton B.A."/>
            <person name="Woo Y.H."/>
            <person name="Gao G."/>
            <person name="Schijlen E.G.W.M."/>
            <person name="Guo X."/>
            <person name="Momin A.A."/>
            <person name="Negrao S."/>
            <person name="Al-Babili S."/>
            <person name="Gehring C."/>
            <person name="Roessner U."/>
            <person name="Jung C."/>
            <person name="Murphy K."/>
            <person name="Arold S.T."/>
            <person name="Gojobori T."/>
            <person name="van der Linden C.G."/>
            <person name="van Loo E.N."/>
            <person name="Jellen E.N."/>
            <person name="Maughan P.J."/>
            <person name="Tester M."/>
        </authorList>
    </citation>
    <scope>NUCLEOTIDE SEQUENCE [LARGE SCALE GENOMIC DNA]</scope>
    <source>
        <strain evidence="2">cv. PI 614886</strain>
    </source>
</reference>
<evidence type="ECO:0000259" key="1">
    <source>
        <dbReference type="Pfam" id="PF14372"/>
    </source>
</evidence>
<accession>A0A803MTM3</accession>
<dbReference type="GO" id="GO:1990837">
    <property type="term" value="F:sequence-specific double-stranded DNA binding"/>
    <property type="evidence" value="ECO:0007669"/>
    <property type="project" value="TreeGrafter"/>
</dbReference>
<evidence type="ECO:0000313" key="3">
    <source>
        <dbReference type="Proteomes" id="UP000596660"/>
    </source>
</evidence>
<name>A0A803MTM3_CHEQI</name>
<reference evidence="2" key="2">
    <citation type="submission" date="2021-03" db="UniProtKB">
        <authorList>
            <consortium name="EnsemblPlants"/>
        </authorList>
    </citation>
    <scope>IDENTIFICATION</scope>
</reference>
<sequence length="188" mass="21660">MCKCKKRGMCFNGDSKNGTGNLHRHLKNCKQRSYRHVGQMISEKTSSGLGNRLPEFDVDYFREILALAIVEHGLPFQFAEYKGVRRCFNYLHPDFKAVTRNTIKSDVLKITLPAVALVLDPRYKIHYVQWSYKMIYGDGFEYELEFSKVKDAIRGLYDFYASTYSSSSNANLKTNASEAVKETCDDFM</sequence>
<dbReference type="Pfam" id="PF14372">
    <property type="entry name" value="hAT-like_RNase-H"/>
    <property type="match status" value="1"/>
</dbReference>
<dbReference type="Gramene" id="AUR62035014-RA">
    <property type="protein sequence ID" value="AUR62035014-RA:cds"/>
    <property type="gene ID" value="AUR62035014"/>
</dbReference>
<keyword evidence="3" id="KW-1185">Reference proteome</keyword>
<dbReference type="InterPro" id="IPR025525">
    <property type="entry name" value="hAT-like_transposase_RNase-H"/>
</dbReference>
<feature type="domain" description="hAT-like transposase RNase-H fold" evidence="1">
    <location>
        <begin position="114"/>
        <end position="160"/>
    </location>
</feature>
<dbReference type="InterPro" id="IPR053031">
    <property type="entry name" value="Cuticle_assoc_protein"/>
</dbReference>
<dbReference type="PANTHER" id="PTHR34396:SF24">
    <property type="entry name" value="BED-TYPE DOMAIN-CONTAINING PROTEIN"/>
    <property type="match status" value="1"/>
</dbReference>
<dbReference type="Proteomes" id="UP000596660">
    <property type="component" value="Unplaced"/>
</dbReference>
<dbReference type="EnsemblPlants" id="AUR62035014-RA">
    <property type="protein sequence ID" value="AUR62035014-RA:cds"/>
    <property type="gene ID" value="AUR62035014"/>
</dbReference>
<organism evidence="2 3">
    <name type="scientific">Chenopodium quinoa</name>
    <name type="common">Quinoa</name>
    <dbReference type="NCBI Taxonomy" id="63459"/>
    <lineage>
        <taxon>Eukaryota</taxon>
        <taxon>Viridiplantae</taxon>
        <taxon>Streptophyta</taxon>
        <taxon>Embryophyta</taxon>
        <taxon>Tracheophyta</taxon>
        <taxon>Spermatophyta</taxon>
        <taxon>Magnoliopsida</taxon>
        <taxon>eudicotyledons</taxon>
        <taxon>Gunneridae</taxon>
        <taxon>Pentapetalae</taxon>
        <taxon>Caryophyllales</taxon>
        <taxon>Chenopodiaceae</taxon>
        <taxon>Chenopodioideae</taxon>
        <taxon>Atripliceae</taxon>
        <taxon>Chenopodium</taxon>
    </lineage>
</organism>
<dbReference type="GO" id="GO:0006357">
    <property type="term" value="P:regulation of transcription by RNA polymerase II"/>
    <property type="evidence" value="ECO:0007669"/>
    <property type="project" value="TreeGrafter"/>
</dbReference>
<protein>
    <recommendedName>
        <fullName evidence="1">hAT-like transposase RNase-H fold domain-containing protein</fullName>
    </recommendedName>
</protein>
<dbReference type="AlphaFoldDB" id="A0A803MTM3"/>
<dbReference type="GO" id="GO:0005634">
    <property type="term" value="C:nucleus"/>
    <property type="evidence" value="ECO:0007669"/>
    <property type="project" value="TreeGrafter"/>
</dbReference>
<proteinExistence type="predicted"/>
<dbReference type="PANTHER" id="PTHR34396">
    <property type="entry name" value="OS03G0264950 PROTEIN-RELATED"/>
    <property type="match status" value="1"/>
</dbReference>
<evidence type="ECO:0000313" key="2">
    <source>
        <dbReference type="EnsemblPlants" id="AUR62035014-RA:cds"/>
    </source>
</evidence>